<dbReference type="HOGENOM" id="CLU_2526465_0_0_4"/>
<proteinExistence type="predicted"/>
<evidence type="ECO:0000256" key="1">
    <source>
        <dbReference type="SAM" id="MobiDB-lite"/>
    </source>
</evidence>
<dbReference type="EMBL" id="CP000116">
    <property type="protein sequence ID" value="AAZ97755.1"/>
    <property type="molecule type" value="Genomic_DNA"/>
</dbReference>
<keyword evidence="3" id="KW-1185">Reference proteome</keyword>
<feature type="region of interest" description="Disordered" evidence="1">
    <location>
        <begin position="47"/>
        <end position="68"/>
    </location>
</feature>
<organism evidence="2 3">
    <name type="scientific">Thiobacillus denitrificans (strain ATCC 25259 / T1)</name>
    <dbReference type="NCBI Taxonomy" id="292415"/>
    <lineage>
        <taxon>Bacteria</taxon>
        <taxon>Pseudomonadati</taxon>
        <taxon>Pseudomonadota</taxon>
        <taxon>Betaproteobacteria</taxon>
        <taxon>Nitrosomonadales</taxon>
        <taxon>Thiobacillaceae</taxon>
        <taxon>Thiobacillus</taxon>
    </lineage>
</organism>
<dbReference type="KEGG" id="tbd:Tbd_1802"/>
<reference evidence="2 3" key="1">
    <citation type="journal article" date="2006" name="J. Bacteriol.">
        <title>The genome sequence of the obligately chemolithoautotrophic, facultatively anaerobic bacterium Thiobacillus denitrificans.</title>
        <authorList>
            <person name="Beller H.R."/>
            <person name="Chain P.S."/>
            <person name="Letain T.E."/>
            <person name="Chakicherla A."/>
            <person name="Larimer F.W."/>
            <person name="Richardson P.M."/>
            <person name="Coleman M.A."/>
            <person name="Wood A.P."/>
            <person name="Kelly D.P."/>
        </authorList>
    </citation>
    <scope>NUCLEOTIDE SEQUENCE [LARGE SCALE GENOMIC DNA]</scope>
    <source>
        <strain evidence="2 3">ATCC 25259</strain>
    </source>
</reference>
<name>Q3SHX8_THIDA</name>
<evidence type="ECO:0000313" key="2">
    <source>
        <dbReference type="EMBL" id="AAZ97755.1"/>
    </source>
</evidence>
<dbReference type="AlphaFoldDB" id="Q3SHX8"/>
<dbReference type="Proteomes" id="UP000008291">
    <property type="component" value="Chromosome"/>
</dbReference>
<gene>
    <name evidence="2" type="ordered locus">Tbd_1802</name>
</gene>
<protein>
    <submittedName>
        <fullName evidence="2">Uncharacterized protein</fullName>
    </submittedName>
</protein>
<sequence>MTPDAPQRDAPSSGLWAGSLVCWTCDDTAYSERKSCDKTFDYRSSVDETERAPGGFNKKTASFRKPSTPKYRRIRSWNGYGGGP</sequence>
<accession>Q3SHX8</accession>
<evidence type="ECO:0000313" key="3">
    <source>
        <dbReference type="Proteomes" id="UP000008291"/>
    </source>
</evidence>